<evidence type="ECO:0000313" key="1">
    <source>
        <dbReference type="Proteomes" id="UP001515500"/>
    </source>
</evidence>
<reference evidence="2" key="1">
    <citation type="submission" date="2025-08" db="UniProtKB">
        <authorList>
            <consortium name="RefSeq"/>
        </authorList>
    </citation>
    <scope>IDENTIFICATION</scope>
</reference>
<dbReference type="PANTHER" id="PTHR42782">
    <property type="entry name" value="SI:CH73-314G15.3"/>
    <property type="match status" value="1"/>
</dbReference>
<dbReference type="CDD" id="cd00657">
    <property type="entry name" value="Ferritin_like"/>
    <property type="match status" value="1"/>
</dbReference>
<dbReference type="AlphaFoldDB" id="A0AB40CU04"/>
<evidence type="ECO:0000313" key="2">
    <source>
        <dbReference type="RefSeq" id="XP_039142618.1"/>
    </source>
</evidence>
<organism evidence="1 2">
    <name type="scientific">Dioscorea cayennensis subsp. rotundata</name>
    <name type="common">White Guinea yam</name>
    <name type="synonym">Dioscorea rotundata</name>
    <dbReference type="NCBI Taxonomy" id="55577"/>
    <lineage>
        <taxon>Eukaryota</taxon>
        <taxon>Viridiplantae</taxon>
        <taxon>Streptophyta</taxon>
        <taxon>Embryophyta</taxon>
        <taxon>Tracheophyta</taxon>
        <taxon>Spermatophyta</taxon>
        <taxon>Magnoliopsida</taxon>
        <taxon>Liliopsida</taxon>
        <taxon>Dioscoreales</taxon>
        <taxon>Dioscoreaceae</taxon>
        <taxon>Dioscorea</taxon>
    </lineage>
</organism>
<dbReference type="InterPro" id="IPR009078">
    <property type="entry name" value="Ferritin-like_SF"/>
</dbReference>
<dbReference type="SUPFAM" id="SSF47240">
    <property type="entry name" value="Ferritin-like"/>
    <property type="match status" value="1"/>
</dbReference>
<dbReference type="RefSeq" id="XP_039142618.1">
    <property type="nucleotide sequence ID" value="XM_039286684.1"/>
</dbReference>
<sequence>MFAVRRLQSQHHHHHHLTFTVRPPTFNFVAPFHSQSQRTHQFWPDLRRWRDAPHNHARSWGLDGPSIASTSSYSNDDDPTASASSLADCARIVLSTPDPLAKSRLSHLAFSRWRRLGLPVGISRPPDRPARPPKPVLVSPKEIPSHKELGLPLNAYMLHNLAHVELNAIDLAWDTVVRFSTSGDELGDDFFWDFARVADDESRHFSWCSQRLAELGFNYGDIPAHNLLWRECEKSAGDVSARLAMIPMVQEARGLDAGPRLVQKLVGFGDHRTSNIVAKIAEEEVAHVAVGVYWFVLVCQKMGRVPCATFKDILKEYNVELKGPFNYTAREEAGIPRDWYDGTNTSERKRELAEVHDRLACIVAMEKENSNLNS</sequence>
<dbReference type="InterPro" id="IPR007402">
    <property type="entry name" value="DUF455"/>
</dbReference>
<gene>
    <name evidence="2" type="primary">LOC120279996</name>
</gene>
<accession>A0AB40CU04</accession>
<protein>
    <submittedName>
        <fullName evidence="2">Uncharacterized protein HI_0077</fullName>
    </submittedName>
</protein>
<dbReference type="PANTHER" id="PTHR42782:SF4">
    <property type="entry name" value="DUF455 DOMAIN-CONTAINING PROTEIN"/>
    <property type="match status" value="1"/>
</dbReference>
<dbReference type="GeneID" id="120279996"/>
<dbReference type="Pfam" id="PF04305">
    <property type="entry name" value="DUF455"/>
    <property type="match status" value="1"/>
</dbReference>
<proteinExistence type="predicted"/>
<dbReference type="Proteomes" id="UP001515500">
    <property type="component" value="Chromosome 17"/>
</dbReference>
<keyword evidence="1" id="KW-1185">Reference proteome</keyword>
<name>A0AB40CU04_DIOCR</name>